<gene>
    <name evidence="2" type="ORF">SNE40_023160</name>
</gene>
<reference evidence="2 3" key="1">
    <citation type="submission" date="2024-01" db="EMBL/GenBank/DDBJ databases">
        <title>The genome of the rayed Mediterranean limpet Patella caerulea (Linnaeus, 1758).</title>
        <authorList>
            <person name="Anh-Thu Weber A."/>
            <person name="Halstead-Nussloch G."/>
        </authorList>
    </citation>
    <scope>NUCLEOTIDE SEQUENCE [LARGE SCALE GENOMIC DNA]</scope>
    <source>
        <strain evidence="2">AATW-2023a</strain>
        <tissue evidence="2">Whole specimen</tissue>
    </source>
</reference>
<comment type="caution">
    <text evidence="2">The sequence shown here is derived from an EMBL/GenBank/DDBJ whole genome shotgun (WGS) entry which is preliminary data.</text>
</comment>
<protein>
    <submittedName>
        <fullName evidence="2">Uncharacterized protein</fullName>
    </submittedName>
</protein>
<organism evidence="2 3">
    <name type="scientific">Patella caerulea</name>
    <name type="common">Rayed Mediterranean limpet</name>
    <dbReference type="NCBI Taxonomy" id="87958"/>
    <lineage>
        <taxon>Eukaryota</taxon>
        <taxon>Metazoa</taxon>
        <taxon>Spiralia</taxon>
        <taxon>Lophotrochozoa</taxon>
        <taxon>Mollusca</taxon>
        <taxon>Gastropoda</taxon>
        <taxon>Patellogastropoda</taxon>
        <taxon>Patelloidea</taxon>
        <taxon>Patellidae</taxon>
        <taxon>Patella</taxon>
    </lineage>
</organism>
<feature type="region of interest" description="Disordered" evidence="1">
    <location>
        <begin position="42"/>
        <end position="63"/>
    </location>
</feature>
<proteinExistence type="predicted"/>
<dbReference type="EMBL" id="JAZGQO010000021">
    <property type="protein sequence ID" value="KAK6166483.1"/>
    <property type="molecule type" value="Genomic_DNA"/>
</dbReference>
<evidence type="ECO:0000313" key="2">
    <source>
        <dbReference type="EMBL" id="KAK6166483.1"/>
    </source>
</evidence>
<sequence length="127" mass="14411">MSKQVFDKDFVSLPTIDGELATCDNVSEIDWSKSAKDLLAEEIGGERNDDIDNESEEDEELKEQSEKCCNIETALNYCDQIKTLAEKESNFELLDAVMNVRDIHITSKLIITKSKCAKQPKINDFFV</sequence>
<dbReference type="Proteomes" id="UP001347796">
    <property type="component" value="Unassembled WGS sequence"/>
</dbReference>
<name>A0AAN8G6R1_PATCE</name>
<dbReference type="AlphaFoldDB" id="A0AAN8G6R1"/>
<evidence type="ECO:0000313" key="3">
    <source>
        <dbReference type="Proteomes" id="UP001347796"/>
    </source>
</evidence>
<evidence type="ECO:0000256" key="1">
    <source>
        <dbReference type="SAM" id="MobiDB-lite"/>
    </source>
</evidence>
<keyword evidence="3" id="KW-1185">Reference proteome</keyword>
<feature type="compositionally biased region" description="Acidic residues" evidence="1">
    <location>
        <begin position="51"/>
        <end position="61"/>
    </location>
</feature>
<accession>A0AAN8G6R1</accession>